<dbReference type="AlphaFoldDB" id="A0A2S1YU50"/>
<dbReference type="RefSeq" id="WP_109194893.1">
    <property type="nucleotide sequence ID" value="NZ_CP029255.1"/>
</dbReference>
<organism evidence="1 2">
    <name type="scientific">Flavobacterium crocinum</name>
    <dbReference type="NCBI Taxonomy" id="2183896"/>
    <lineage>
        <taxon>Bacteria</taxon>
        <taxon>Pseudomonadati</taxon>
        <taxon>Bacteroidota</taxon>
        <taxon>Flavobacteriia</taxon>
        <taxon>Flavobacteriales</taxon>
        <taxon>Flavobacteriaceae</taxon>
        <taxon>Flavobacterium</taxon>
    </lineage>
</organism>
<name>A0A2S1YU50_9FLAO</name>
<dbReference type="EMBL" id="CP029255">
    <property type="protein sequence ID" value="AWK07533.1"/>
    <property type="molecule type" value="Genomic_DNA"/>
</dbReference>
<sequence length="197" mass="22986">MALYKFDEVLNDLMDYFILGDPDYLLQYKIKNNLPDDLLTEFTTEETGDRVVEEGVIVPMIGIENYPYTVYFNLSDETPELLKQGNEVQHQRDGYCLKVVNGRIYLYTIPYLRDFTETKLGLLKKYKHATIELPNGWYSVIILAGLTKQLLKVETVSGEIEEFESMEPTFEFVLKSSVEKQDYTADFTYPFKVEIHE</sequence>
<keyword evidence="2" id="KW-1185">Reference proteome</keyword>
<proteinExistence type="predicted"/>
<dbReference type="Proteomes" id="UP000245250">
    <property type="component" value="Chromosome"/>
</dbReference>
<dbReference type="OrthoDB" id="654004at2"/>
<reference evidence="1 2" key="1">
    <citation type="submission" date="2018-05" db="EMBL/GenBank/DDBJ databases">
        <title>Genome sequencing of Flavobacterium sp. HYN0056.</title>
        <authorList>
            <person name="Yi H."/>
            <person name="Baek C."/>
        </authorList>
    </citation>
    <scope>NUCLEOTIDE SEQUENCE [LARGE SCALE GENOMIC DNA]</scope>
    <source>
        <strain evidence="1 2">HYN0056</strain>
    </source>
</reference>
<protein>
    <submittedName>
        <fullName evidence="1">Uncharacterized protein</fullName>
    </submittedName>
</protein>
<accession>A0A2S1YU50</accession>
<gene>
    <name evidence="1" type="ORF">HYN56_20565</name>
</gene>
<evidence type="ECO:0000313" key="1">
    <source>
        <dbReference type="EMBL" id="AWK07533.1"/>
    </source>
</evidence>
<dbReference type="KEGG" id="fcr:HYN56_20565"/>
<evidence type="ECO:0000313" key="2">
    <source>
        <dbReference type="Proteomes" id="UP000245250"/>
    </source>
</evidence>